<proteinExistence type="predicted"/>
<evidence type="ECO:0000313" key="2">
    <source>
        <dbReference type="EMBL" id="MDN4166252.1"/>
    </source>
</evidence>
<accession>A0ABT8F705</accession>
<feature type="signal peptide" evidence="1">
    <location>
        <begin position="1"/>
        <end position="20"/>
    </location>
</feature>
<comment type="caution">
    <text evidence="2">The sequence shown here is derived from an EMBL/GenBank/DDBJ whole genome shotgun (WGS) entry which is preliminary data.</text>
</comment>
<dbReference type="InterPro" id="IPR021457">
    <property type="entry name" value="DUF3108"/>
</dbReference>
<keyword evidence="1" id="KW-0732">Signal</keyword>
<evidence type="ECO:0000256" key="1">
    <source>
        <dbReference type="SAM" id="SignalP"/>
    </source>
</evidence>
<gene>
    <name evidence="2" type="ORF">QWY31_12120</name>
</gene>
<dbReference type="Pfam" id="PF11306">
    <property type="entry name" value="DUF3108"/>
    <property type="match status" value="1"/>
</dbReference>
<dbReference type="RefSeq" id="WP_320004789.1">
    <property type="nucleotide sequence ID" value="NZ_JAUHJS010000006.1"/>
</dbReference>
<name>A0ABT8F705_9BACT</name>
<evidence type="ECO:0000313" key="3">
    <source>
        <dbReference type="Proteomes" id="UP001168552"/>
    </source>
</evidence>
<organism evidence="2 3">
    <name type="scientific">Shiella aurantiaca</name>
    <dbReference type="NCBI Taxonomy" id="3058365"/>
    <lineage>
        <taxon>Bacteria</taxon>
        <taxon>Pseudomonadati</taxon>
        <taxon>Bacteroidota</taxon>
        <taxon>Cytophagia</taxon>
        <taxon>Cytophagales</taxon>
        <taxon>Shiellaceae</taxon>
        <taxon>Shiella</taxon>
    </lineage>
</organism>
<dbReference type="EMBL" id="JAUHJS010000006">
    <property type="protein sequence ID" value="MDN4166252.1"/>
    <property type="molecule type" value="Genomic_DNA"/>
</dbReference>
<keyword evidence="3" id="KW-1185">Reference proteome</keyword>
<reference evidence="2" key="1">
    <citation type="submission" date="2023-06" db="EMBL/GenBank/DDBJ databases">
        <title>Cytophagales bacterium Strain LB-30, isolated from soil.</title>
        <authorList>
            <person name="Liu B."/>
        </authorList>
    </citation>
    <scope>NUCLEOTIDE SEQUENCE</scope>
    <source>
        <strain evidence="2">LB-30</strain>
    </source>
</reference>
<protein>
    <submittedName>
        <fullName evidence="2">DUF3108 domain-containing protein</fullName>
    </submittedName>
</protein>
<dbReference type="Proteomes" id="UP001168552">
    <property type="component" value="Unassembled WGS sequence"/>
</dbReference>
<feature type="chain" id="PRO_5046981559" evidence="1">
    <location>
        <begin position="21"/>
        <end position="271"/>
    </location>
</feature>
<sequence>MKKWIFLTLLSLSLSGFTQMGDGALPVSPEIAFHPGEKLTYRVHYGFINAGEAVMEIHDKIQMVNDRPCYKINVEGKSTGMFDYMLRIRDTWGTYLDTTALLPHRFYRYVEEGKYRKYEITDFNRQKDSVIVKNLDKKNKKDVRKVQYFPIPENAHDMVSGYYYLRTLDYSKIKPGTIIELDGFFENTSYNFPVRFMGKEMVNTDLGKLNALVLQPIMPENSLFSGEDAIKVYISDDTNKIPLKVKAEMFVGAVEIDITSYKVKGRSVNRR</sequence>